<protein>
    <recommendedName>
        <fullName evidence="4">Enoyl reductase (ER) domain-containing protein</fullName>
    </recommendedName>
</protein>
<sequence length="350" mass="38240">MSTPSHDSQTAERIPYHLSQNDYSTKNKPRCHRPDEILVRNHAVAANPIDWKIQTWNVIVTEYPNVLGSDVSGIIEAIGSSVTKFSVGDRVTGFAGVLYNQKIDHGAWQTYTLLKEIATTKIPDSLSFEEASTFPMAYATVAATFYILWSFPRRIGKVDQKNEGFLVWGGASSVGAATIQLANTLGYKVFTTASPKHHEYLKSIGAFATFDYHDPEIVKRVVEAVKSSGVNLTIGVDAISENNTSKLSSDIITATASGTGKLVTTLPFPEKYSKPEGIEILQTAAVRLFTDSQDVGAWFFNDFLKDALEKKYLVPSPPVEIVEGGISASQKVFDQLKAGVSGKKLVVKVE</sequence>
<feature type="domain" description="Enoyl reductase (ER)" evidence="4">
    <location>
        <begin position="16"/>
        <end position="286"/>
    </location>
</feature>
<evidence type="ECO:0000313" key="5">
    <source>
        <dbReference type="EMBL" id="KAA8573328.1"/>
    </source>
</evidence>
<evidence type="ECO:0000256" key="3">
    <source>
        <dbReference type="SAM" id="MobiDB-lite"/>
    </source>
</evidence>
<dbReference type="InterPro" id="IPR020843">
    <property type="entry name" value="ER"/>
</dbReference>
<name>A0A5M9JUZ0_MONFR</name>
<dbReference type="AlphaFoldDB" id="A0A5M9JUZ0"/>
<organism evidence="5 6">
    <name type="scientific">Monilinia fructicola</name>
    <name type="common">Brown rot fungus</name>
    <name type="synonym">Ciboria fructicola</name>
    <dbReference type="NCBI Taxonomy" id="38448"/>
    <lineage>
        <taxon>Eukaryota</taxon>
        <taxon>Fungi</taxon>
        <taxon>Dikarya</taxon>
        <taxon>Ascomycota</taxon>
        <taxon>Pezizomycotina</taxon>
        <taxon>Leotiomycetes</taxon>
        <taxon>Helotiales</taxon>
        <taxon>Sclerotiniaceae</taxon>
        <taxon>Monilinia</taxon>
    </lineage>
</organism>
<dbReference type="SUPFAM" id="SSF50129">
    <property type="entry name" value="GroES-like"/>
    <property type="match status" value="1"/>
</dbReference>
<keyword evidence="6" id="KW-1185">Reference proteome</keyword>
<dbReference type="PANTHER" id="PTHR45348">
    <property type="entry name" value="HYPOTHETICAL OXIDOREDUCTASE (EUROFUNG)"/>
    <property type="match status" value="1"/>
</dbReference>
<reference evidence="5 6" key="1">
    <citation type="submission" date="2019-06" db="EMBL/GenBank/DDBJ databases">
        <title>Genome Sequence of the Brown Rot Fungal Pathogen Monilinia fructicola.</title>
        <authorList>
            <person name="De Miccolis Angelini R.M."/>
            <person name="Landi L."/>
            <person name="Abate D."/>
            <person name="Pollastro S."/>
            <person name="Romanazzi G."/>
            <person name="Faretra F."/>
        </authorList>
    </citation>
    <scope>NUCLEOTIDE SEQUENCE [LARGE SCALE GENOMIC DNA]</scope>
    <source>
        <strain evidence="5 6">Mfrc123</strain>
    </source>
</reference>
<dbReference type="PANTHER" id="PTHR45348:SF2">
    <property type="entry name" value="ZINC-TYPE ALCOHOL DEHYDROGENASE-LIKE PROTEIN C2E1P3.01"/>
    <property type="match status" value="1"/>
</dbReference>
<dbReference type="SUPFAM" id="SSF51735">
    <property type="entry name" value="NAD(P)-binding Rossmann-fold domains"/>
    <property type="match status" value="1"/>
</dbReference>
<dbReference type="EMBL" id="VICG01000004">
    <property type="protein sequence ID" value="KAA8573328.1"/>
    <property type="molecule type" value="Genomic_DNA"/>
</dbReference>
<keyword evidence="2" id="KW-0560">Oxidoreductase</keyword>
<evidence type="ECO:0000256" key="2">
    <source>
        <dbReference type="ARBA" id="ARBA00023002"/>
    </source>
</evidence>
<comment type="caution">
    <text evidence="5">The sequence shown here is derived from an EMBL/GenBank/DDBJ whole genome shotgun (WGS) entry which is preliminary data.</text>
</comment>
<gene>
    <name evidence="5" type="ORF">EYC84_003815</name>
</gene>
<dbReference type="InterPro" id="IPR047122">
    <property type="entry name" value="Trans-enoyl_RdTase-like"/>
</dbReference>
<feature type="region of interest" description="Disordered" evidence="3">
    <location>
        <begin position="1"/>
        <end position="29"/>
    </location>
</feature>
<dbReference type="InterPro" id="IPR036291">
    <property type="entry name" value="NAD(P)-bd_dom_sf"/>
</dbReference>
<dbReference type="InterPro" id="IPR013154">
    <property type="entry name" value="ADH-like_N"/>
</dbReference>
<proteinExistence type="inferred from homology"/>
<evidence type="ECO:0000259" key="4">
    <source>
        <dbReference type="SMART" id="SM00829"/>
    </source>
</evidence>
<dbReference type="InterPro" id="IPR011032">
    <property type="entry name" value="GroES-like_sf"/>
</dbReference>
<dbReference type="Gene3D" id="3.40.50.720">
    <property type="entry name" value="NAD(P)-binding Rossmann-like Domain"/>
    <property type="match status" value="1"/>
</dbReference>
<dbReference type="CDD" id="cd08249">
    <property type="entry name" value="enoyl_reductase_like"/>
    <property type="match status" value="1"/>
</dbReference>
<dbReference type="GO" id="GO:0016651">
    <property type="term" value="F:oxidoreductase activity, acting on NAD(P)H"/>
    <property type="evidence" value="ECO:0007669"/>
    <property type="project" value="InterPro"/>
</dbReference>
<dbReference type="Gene3D" id="3.90.180.10">
    <property type="entry name" value="Medium-chain alcohol dehydrogenases, catalytic domain"/>
    <property type="match status" value="1"/>
</dbReference>
<evidence type="ECO:0000313" key="6">
    <source>
        <dbReference type="Proteomes" id="UP000322873"/>
    </source>
</evidence>
<dbReference type="VEuPathDB" id="FungiDB:MFRU_053g00280"/>
<dbReference type="Proteomes" id="UP000322873">
    <property type="component" value="Unassembled WGS sequence"/>
</dbReference>
<dbReference type="SMART" id="SM00829">
    <property type="entry name" value="PKS_ER"/>
    <property type="match status" value="1"/>
</dbReference>
<accession>A0A5M9JUZ0</accession>
<evidence type="ECO:0000256" key="1">
    <source>
        <dbReference type="ARBA" id="ARBA00008072"/>
    </source>
</evidence>
<comment type="similarity">
    <text evidence="1">Belongs to the zinc-containing alcohol dehydrogenase family.</text>
</comment>
<dbReference type="Pfam" id="PF08240">
    <property type="entry name" value="ADH_N"/>
    <property type="match status" value="1"/>
</dbReference>